<dbReference type="SMART" id="SM00850">
    <property type="entry name" value="LytTR"/>
    <property type="match status" value="1"/>
</dbReference>
<name>C2E540_LACJH</name>
<dbReference type="HOGENOM" id="CLU_106729_4_2_9"/>
<dbReference type="InterPro" id="IPR007492">
    <property type="entry name" value="LytTR_DNA-bd_dom"/>
</dbReference>
<gene>
    <name evidence="2" type="ORF">HMPREF0528_0864</name>
</gene>
<protein>
    <submittedName>
        <fullName evidence="2">LytTr DNA-binding domain protein</fullName>
    </submittedName>
</protein>
<dbReference type="GeneID" id="64334207"/>
<sequence length="146" mass="17379">MSVKVKFNIDKNFKEERAEFWLHKMTNKINSIAQELNNENDFVWCYRRGDMFPVKFSKIDLIQVENEKTYVYTEENVYLFKGRLYQINKLLPADFVAVSRSSVINYHRLDHLEILSNGNIDASLKNKMTVQVSRRKIRTLKERLGI</sequence>
<dbReference type="InterPro" id="IPR046947">
    <property type="entry name" value="LytR-like"/>
</dbReference>
<dbReference type="Pfam" id="PF04397">
    <property type="entry name" value="LytTR"/>
    <property type="match status" value="1"/>
</dbReference>
<comment type="caution">
    <text evidence="2">The sequence shown here is derived from an EMBL/GenBank/DDBJ whole genome shotgun (WGS) entry which is preliminary data.</text>
</comment>
<proteinExistence type="predicted"/>
<dbReference type="Proteomes" id="UP000003491">
    <property type="component" value="Unassembled WGS sequence"/>
</dbReference>
<dbReference type="RefSeq" id="WP_004893669.1">
    <property type="nucleotide sequence ID" value="NZ_AZCY01000004.1"/>
</dbReference>
<dbReference type="GO" id="GO:0000156">
    <property type="term" value="F:phosphorelay response regulator activity"/>
    <property type="evidence" value="ECO:0007669"/>
    <property type="project" value="InterPro"/>
</dbReference>
<feature type="domain" description="HTH LytTR-type" evidence="1">
    <location>
        <begin position="43"/>
        <end position="146"/>
    </location>
</feature>
<dbReference type="PANTHER" id="PTHR37299">
    <property type="entry name" value="TRANSCRIPTIONAL REGULATOR-RELATED"/>
    <property type="match status" value="1"/>
</dbReference>
<keyword evidence="2" id="KW-0238">DNA-binding</keyword>
<dbReference type="Gene3D" id="2.40.50.1020">
    <property type="entry name" value="LytTr DNA-binding domain"/>
    <property type="match status" value="1"/>
</dbReference>
<evidence type="ECO:0000259" key="1">
    <source>
        <dbReference type="PROSITE" id="PS50930"/>
    </source>
</evidence>
<dbReference type="PROSITE" id="PS50930">
    <property type="entry name" value="HTH_LYTTR"/>
    <property type="match status" value="1"/>
</dbReference>
<organism evidence="2 3">
    <name type="scientific">Lactobacillus johnsonii ATCC 33200</name>
    <dbReference type="NCBI Taxonomy" id="525330"/>
    <lineage>
        <taxon>Bacteria</taxon>
        <taxon>Bacillati</taxon>
        <taxon>Bacillota</taxon>
        <taxon>Bacilli</taxon>
        <taxon>Lactobacillales</taxon>
        <taxon>Lactobacillaceae</taxon>
        <taxon>Lactobacillus</taxon>
    </lineage>
</organism>
<dbReference type="EMBL" id="ACGR01000031">
    <property type="protein sequence ID" value="EEJ60091.1"/>
    <property type="molecule type" value="Genomic_DNA"/>
</dbReference>
<dbReference type="GO" id="GO:0003677">
    <property type="term" value="F:DNA binding"/>
    <property type="evidence" value="ECO:0007669"/>
    <property type="project" value="UniProtKB-KW"/>
</dbReference>
<accession>C2E540</accession>
<dbReference type="AlphaFoldDB" id="C2E540"/>
<reference evidence="2 3" key="1">
    <citation type="submission" date="2009-01" db="EMBL/GenBank/DDBJ databases">
        <authorList>
            <person name="Qin X."/>
            <person name="Bachman B."/>
            <person name="Battles P."/>
            <person name="Bell A."/>
            <person name="Bess C."/>
            <person name="Bickham C."/>
            <person name="Chaboub L."/>
            <person name="Chen D."/>
            <person name="Coyle M."/>
            <person name="Deiros D.R."/>
            <person name="Dinh H."/>
            <person name="Forbes L."/>
            <person name="Fowler G."/>
            <person name="Francisco L."/>
            <person name="Fu Q."/>
            <person name="Gubbala S."/>
            <person name="Hale W."/>
            <person name="Han Y."/>
            <person name="Hemphill L."/>
            <person name="Highlander S.K."/>
            <person name="Hirani K."/>
            <person name="Hogues M."/>
            <person name="Jackson L."/>
            <person name="Jakkamsetti A."/>
            <person name="Javaid M."/>
            <person name="Jiang H."/>
            <person name="Korchina V."/>
            <person name="Kovar C."/>
            <person name="Lara F."/>
            <person name="Lee S."/>
            <person name="Mata R."/>
            <person name="Mathew T."/>
            <person name="Moen C."/>
            <person name="Morales K."/>
            <person name="Munidasa M."/>
            <person name="Nazareth L."/>
            <person name="Ngo R."/>
            <person name="Nguyen L."/>
            <person name="Okwuonu G."/>
            <person name="Ongeri F."/>
            <person name="Patil S."/>
            <person name="Petrosino J."/>
            <person name="Pham C."/>
            <person name="Pham P."/>
            <person name="Pu L.-L."/>
            <person name="Puazo M."/>
            <person name="Raj R."/>
            <person name="Reid J."/>
            <person name="Rouhana J."/>
            <person name="Saada N."/>
            <person name="Shang Y."/>
            <person name="Simmons D."/>
            <person name="Thornton R."/>
            <person name="Warren J."/>
            <person name="Weissenberger G."/>
            <person name="Zhang J."/>
            <person name="Zhang L."/>
            <person name="Zhou C."/>
            <person name="Zhu D."/>
            <person name="Muzny D."/>
            <person name="Worley K."/>
            <person name="Gibbs R."/>
        </authorList>
    </citation>
    <scope>NUCLEOTIDE SEQUENCE [LARGE SCALE GENOMIC DNA]</scope>
    <source>
        <strain evidence="2 3">ATCC 33200</strain>
    </source>
</reference>
<evidence type="ECO:0000313" key="2">
    <source>
        <dbReference type="EMBL" id="EEJ60091.1"/>
    </source>
</evidence>
<dbReference type="PANTHER" id="PTHR37299:SF4">
    <property type="entry name" value="TRANSCRIPTIONAL REGULATOR"/>
    <property type="match status" value="1"/>
</dbReference>
<evidence type="ECO:0000313" key="3">
    <source>
        <dbReference type="Proteomes" id="UP000003491"/>
    </source>
</evidence>